<dbReference type="EMBL" id="LR877153">
    <property type="protein sequence ID" value="CAD2217823.1"/>
    <property type="molecule type" value="Genomic_DNA"/>
</dbReference>
<organism evidence="1 2">
    <name type="scientific">Angomonas deanei</name>
    <dbReference type="NCBI Taxonomy" id="59799"/>
    <lineage>
        <taxon>Eukaryota</taxon>
        <taxon>Discoba</taxon>
        <taxon>Euglenozoa</taxon>
        <taxon>Kinetoplastea</taxon>
        <taxon>Metakinetoplastina</taxon>
        <taxon>Trypanosomatida</taxon>
        <taxon>Trypanosomatidae</taxon>
        <taxon>Strigomonadinae</taxon>
        <taxon>Angomonas</taxon>
    </lineage>
</organism>
<dbReference type="AlphaFoldDB" id="A0A7G2CGK2"/>
<reference evidence="1 2" key="1">
    <citation type="submission" date="2020-08" db="EMBL/GenBank/DDBJ databases">
        <authorList>
            <person name="Newling K."/>
            <person name="Davey J."/>
            <person name="Forrester S."/>
        </authorList>
    </citation>
    <scope>NUCLEOTIDE SEQUENCE [LARGE SCALE GENOMIC DNA]</scope>
    <source>
        <strain evidence="2">Crithidia deanei Carvalho (ATCC PRA-265)</strain>
    </source>
</reference>
<accession>A0A7G2CGK2</accession>
<protein>
    <submittedName>
        <fullName evidence="1">Uncharacterized protein</fullName>
    </submittedName>
</protein>
<dbReference type="OrthoDB" id="269259at2759"/>
<evidence type="ECO:0000313" key="2">
    <source>
        <dbReference type="Proteomes" id="UP000515908"/>
    </source>
</evidence>
<evidence type="ECO:0000313" key="1">
    <source>
        <dbReference type="EMBL" id="CAD2217823.1"/>
    </source>
</evidence>
<sequence length="243" mass="27819">MPISVSFCMSLPLFDHHFSLPSVNSCKSFEGVAHMKEKVIPIPFLGREVSGWLYRTTKWVKANPWKSSGILLACIGGTLVYEAQVTHKNRVPSPNVANHLEYQLKKSNELRQKTGVVQQGADGKAAVPNSENVSEEFLQRQLDQSKRTLSQAETLLAKSTDPQEQAALKELIEAEKQLMSGINNTTMIVRNGHLVVRAPHWEIRNNERNWNILARDQQQQKDHYWYRMERSKEDDYGRNTFSK</sequence>
<keyword evidence="2" id="KW-1185">Reference proteome</keyword>
<gene>
    <name evidence="1" type="ORF">ADEAN_000530600</name>
</gene>
<dbReference type="VEuPathDB" id="TriTrypDB:ADEAN_000530600"/>
<proteinExistence type="predicted"/>
<name>A0A7G2CGK2_9TRYP</name>
<dbReference type="Proteomes" id="UP000515908">
    <property type="component" value="Chromosome 09"/>
</dbReference>